<dbReference type="GO" id="GO:0051536">
    <property type="term" value="F:iron-sulfur cluster binding"/>
    <property type="evidence" value="ECO:0007669"/>
    <property type="project" value="UniProtKB-KW"/>
</dbReference>
<dbReference type="PROSITE" id="PS00198">
    <property type="entry name" value="4FE4S_FER_1"/>
    <property type="match status" value="1"/>
</dbReference>
<dbReference type="Proteomes" id="UP000252355">
    <property type="component" value="Unassembled WGS sequence"/>
</dbReference>
<evidence type="ECO:0000256" key="1">
    <source>
        <dbReference type="ARBA" id="ARBA00005817"/>
    </source>
</evidence>
<dbReference type="PANTHER" id="PTHR43153">
    <property type="entry name" value="ELECTRON TRANSFER FLAVOPROTEIN ALPHA"/>
    <property type="match status" value="1"/>
</dbReference>
<dbReference type="PROSITE" id="PS51379">
    <property type="entry name" value="4FE4S_FER_2"/>
    <property type="match status" value="2"/>
</dbReference>
<dbReference type="GO" id="GO:0050660">
    <property type="term" value="F:flavin adenine dinucleotide binding"/>
    <property type="evidence" value="ECO:0007669"/>
    <property type="project" value="InterPro"/>
</dbReference>
<dbReference type="Pfam" id="PF00766">
    <property type="entry name" value="ETF_alpha"/>
    <property type="match status" value="1"/>
</dbReference>
<feature type="domain" description="4Fe-4S ferredoxin-type" evidence="10">
    <location>
        <begin position="1"/>
        <end position="30"/>
    </location>
</feature>
<keyword evidence="5 9" id="KW-0274">FAD</keyword>
<dbReference type="GO" id="GO:0033539">
    <property type="term" value="P:fatty acid beta-oxidation using acyl-CoA dehydrogenase"/>
    <property type="evidence" value="ECO:0007669"/>
    <property type="project" value="TreeGrafter"/>
</dbReference>
<evidence type="ECO:0000256" key="3">
    <source>
        <dbReference type="ARBA" id="ARBA00022630"/>
    </source>
</evidence>
<dbReference type="Pfam" id="PF13237">
    <property type="entry name" value="Fer4_10"/>
    <property type="match status" value="1"/>
</dbReference>
<evidence type="ECO:0000256" key="4">
    <source>
        <dbReference type="ARBA" id="ARBA00022723"/>
    </source>
</evidence>
<dbReference type="InterPro" id="IPR017896">
    <property type="entry name" value="4Fe4S_Fe-S-bd"/>
</dbReference>
<keyword evidence="6" id="KW-0249">Electron transport</keyword>
<comment type="caution">
    <text evidence="11">The sequence shown here is derived from an EMBL/GenBank/DDBJ whole genome shotgun (WGS) entry which is preliminary data.</text>
</comment>
<keyword evidence="2" id="KW-0813">Transport</keyword>
<dbReference type="GO" id="GO:0009055">
    <property type="term" value="F:electron transfer activity"/>
    <property type="evidence" value="ECO:0007669"/>
    <property type="project" value="InterPro"/>
</dbReference>
<dbReference type="EMBL" id="QOQW01000001">
    <property type="protein sequence ID" value="RCK81750.1"/>
    <property type="molecule type" value="Genomic_DNA"/>
</dbReference>
<dbReference type="SUPFAM" id="SSF52467">
    <property type="entry name" value="DHS-like NAD/FAD-binding domain"/>
    <property type="match status" value="1"/>
</dbReference>
<dbReference type="InterPro" id="IPR029035">
    <property type="entry name" value="DHS-like_NAD/FAD-binding_dom"/>
</dbReference>
<sequence length="400" mass="42179">MAIFIDQQLCVGCAACLKACPYDAIDLVDRKAFLNDSCVHCGACVDSCKFKAILSRAGDGPRKDLADYRGVGVFAETRHGGLAKVARELLGCGRALAQARGVNLTAYLIGHEVQPLAQELVAYGADQVVVVDDPRLAGYRTAPYCRALASVIQQQKPEIVLIGATGIGRDLAPRVANRLKTGLTADCTGLAIEEGTGLLLQTRPAFGGNVMATIVCPNHRPQMATVRPGVMKPLPRDDQRRGTITTVKVAFKETDLKVILRDVIRQTGKKVDLSEATIIVSGGRGVGGSKGFEALRDLADALGGEVGASRAAVDSGWIDHDHQVGQTGKSVSPRLYIACGISGAIQHLAGIAGADFIVAINRDPQAPIMKAADVAIVGDLHQVVPVLAAEVRRARQEAGR</sequence>
<dbReference type="InterPro" id="IPR014731">
    <property type="entry name" value="ETF_asu_C"/>
</dbReference>
<keyword evidence="4" id="KW-0479">Metal-binding</keyword>
<evidence type="ECO:0000256" key="7">
    <source>
        <dbReference type="ARBA" id="ARBA00023004"/>
    </source>
</evidence>
<dbReference type="PANTHER" id="PTHR43153:SF1">
    <property type="entry name" value="ELECTRON TRANSFER FLAVOPROTEIN SUBUNIT ALPHA, MITOCHONDRIAL"/>
    <property type="match status" value="1"/>
</dbReference>
<evidence type="ECO:0000313" key="12">
    <source>
        <dbReference type="Proteomes" id="UP000252355"/>
    </source>
</evidence>
<feature type="binding site" evidence="9">
    <location>
        <begin position="309"/>
        <end position="310"/>
    </location>
    <ligand>
        <name>FAD</name>
        <dbReference type="ChEBI" id="CHEBI:57692"/>
    </ligand>
</feature>
<keyword evidence="7" id="KW-0408">Iron</keyword>
<dbReference type="PROSITE" id="PS00696">
    <property type="entry name" value="ETF_ALPHA"/>
    <property type="match status" value="1"/>
</dbReference>
<dbReference type="InterPro" id="IPR017900">
    <property type="entry name" value="4Fe4S_Fe_S_CS"/>
</dbReference>
<dbReference type="Pfam" id="PF01012">
    <property type="entry name" value="ETF"/>
    <property type="match status" value="1"/>
</dbReference>
<reference evidence="11 12" key="1">
    <citation type="submission" date="2018-05" db="EMBL/GenBank/DDBJ databases">
        <title>A metagenomic window into the 2 km-deep terrestrial subsurface aquifer revealed taxonomically and functionally diverse microbial community comprising novel uncultured bacterial lineages.</title>
        <authorList>
            <person name="Kadnikov V.V."/>
            <person name="Mardanov A.V."/>
            <person name="Beletsky A.V."/>
            <person name="Banks D."/>
            <person name="Pimenov N.V."/>
            <person name="Frank Y.A."/>
            <person name="Karnachuk O.V."/>
            <person name="Ravin N.V."/>
        </authorList>
    </citation>
    <scope>NUCLEOTIDE SEQUENCE [LARGE SCALE GENOMIC DNA]</scope>
    <source>
        <strain evidence="11">BY5</strain>
    </source>
</reference>
<name>A0A367ZUN1_9BACT</name>
<feature type="binding site" evidence="9">
    <location>
        <begin position="340"/>
        <end position="347"/>
    </location>
    <ligand>
        <name>FAD</name>
        <dbReference type="ChEBI" id="CHEBI:57692"/>
    </ligand>
</feature>
<dbReference type="SUPFAM" id="SSF52402">
    <property type="entry name" value="Adenine nucleotide alpha hydrolases-like"/>
    <property type="match status" value="1"/>
</dbReference>
<feature type="binding site" evidence="9">
    <location>
        <position position="284"/>
    </location>
    <ligand>
        <name>FAD</name>
        <dbReference type="ChEBI" id="CHEBI:57692"/>
    </ligand>
</feature>
<dbReference type="InterPro" id="IPR014730">
    <property type="entry name" value="ETF_a/b_N"/>
</dbReference>
<dbReference type="SMART" id="SM00893">
    <property type="entry name" value="ETF"/>
    <property type="match status" value="1"/>
</dbReference>
<feature type="binding site" evidence="9">
    <location>
        <begin position="323"/>
        <end position="327"/>
    </location>
    <ligand>
        <name>FAD</name>
        <dbReference type="ChEBI" id="CHEBI:57692"/>
    </ligand>
</feature>
<dbReference type="Gene3D" id="3.40.50.620">
    <property type="entry name" value="HUPs"/>
    <property type="match status" value="1"/>
</dbReference>
<accession>A0A367ZUN1</accession>
<dbReference type="SUPFAM" id="SSF54862">
    <property type="entry name" value="4Fe-4S ferredoxins"/>
    <property type="match status" value="1"/>
</dbReference>
<evidence type="ECO:0000256" key="6">
    <source>
        <dbReference type="ARBA" id="ARBA00022982"/>
    </source>
</evidence>
<proteinExistence type="inferred from homology"/>
<feature type="binding site" evidence="9">
    <location>
        <position position="361"/>
    </location>
    <ligand>
        <name>FAD</name>
        <dbReference type="ChEBI" id="CHEBI:57692"/>
    </ligand>
</feature>
<dbReference type="InterPro" id="IPR014729">
    <property type="entry name" value="Rossmann-like_a/b/a_fold"/>
</dbReference>
<dbReference type="Gene3D" id="3.30.70.20">
    <property type="match status" value="1"/>
</dbReference>
<dbReference type="PIRSF" id="PIRSF000089">
    <property type="entry name" value="Electra_flavoP_a"/>
    <property type="match status" value="1"/>
</dbReference>
<evidence type="ECO:0000256" key="8">
    <source>
        <dbReference type="ARBA" id="ARBA00023014"/>
    </source>
</evidence>
<keyword evidence="3" id="KW-0285">Flavoprotein</keyword>
<evidence type="ECO:0000259" key="10">
    <source>
        <dbReference type="PROSITE" id="PS51379"/>
    </source>
</evidence>
<evidence type="ECO:0000313" key="11">
    <source>
        <dbReference type="EMBL" id="RCK81750.1"/>
    </source>
</evidence>
<evidence type="ECO:0000256" key="5">
    <source>
        <dbReference type="ARBA" id="ARBA00022827"/>
    </source>
</evidence>
<evidence type="ECO:0000256" key="2">
    <source>
        <dbReference type="ARBA" id="ARBA00022448"/>
    </source>
</evidence>
<comment type="similarity">
    <text evidence="1">Belongs to the ETF alpha-subunit/FixB family.</text>
</comment>
<feature type="domain" description="4Fe-4S ferredoxin-type" evidence="10">
    <location>
        <begin position="36"/>
        <end position="59"/>
    </location>
</feature>
<comment type="cofactor">
    <cofactor evidence="9">
        <name>FAD</name>
        <dbReference type="ChEBI" id="CHEBI:57692"/>
    </cofactor>
    <text evidence="9">Binds 1 FAD per dimer.</text>
</comment>
<dbReference type="AlphaFoldDB" id="A0A367ZUN1"/>
<dbReference type="CDD" id="cd01715">
    <property type="entry name" value="ETF_alpha"/>
    <property type="match status" value="1"/>
</dbReference>
<evidence type="ECO:0000256" key="9">
    <source>
        <dbReference type="PIRSR" id="PIRSR000089-1"/>
    </source>
</evidence>
<dbReference type="GO" id="GO:0046872">
    <property type="term" value="F:metal ion binding"/>
    <property type="evidence" value="ECO:0007669"/>
    <property type="project" value="UniProtKB-KW"/>
</dbReference>
<keyword evidence="8" id="KW-0411">Iron-sulfur</keyword>
<dbReference type="InterPro" id="IPR018206">
    <property type="entry name" value="ETF_asu_C_CS"/>
</dbReference>
<protein>
    <submittedName>
        <fullName evidence="11">Electron transfer flavoprotein, alpha subunit</fullName>
    </submittedName>
</protein>
<dbReference type="Gene3D" id="3.40.50.1220">
    <property type="entry name" value="TPP-binding domain"/>
    <property type="match status" value="1"/>
</dbReference>
<dbReference type="InterPro" id="IPR033947">
    <property type="entry name" value="ETF_alpha_N"/>
</dbReference>
<gene>
    <name evidence="11" type="ORF">OZSIB_0884</name>
</gene>
<organism evidence="11 12">
    <name type="scientific">Candidatus Ozemobacter sibiricus</name>
    <dbReference type="NCBI Taxonomy" id="2268124"/>
    <lineage>
        <taxon>Bacteria</taxon>
        <taxon>Candidatus Ozemobacteria</taxon>
        <taxon>Candidatus Ozemobacterales</taxon>
        <taxon>Candidatus Ozemobacteraceae</taxon>
        <taxon>Candidatus Ozemobacter</taxon>
    </lineage>
</organism>
<dbReference type="InterPro" id="IPR001308">
    <property type="entry name" value="ETF_a/FixB"/>
</dbReference>